<keyword evidence="2" id="KW-1185">Reference proteome</keyword>
<protein>
    <submittedName>
        <fullName evidence="1">Uncharacterized protein</fullName>
    </submittedName>
</protein>
<feature type="non-terminal residue" evidence="1">
    <location>
        <position position="1"/>
    </location>
</feature>
<proteinExistence type="predicted"/>
<gene>
    <name evidence="1" type="ORF">L9F63_021295</name>
</gene>
<reference evidence="1" key="1">
    <citation type="journal article" date="2023" name="IScience">
        <title>Live-bearing cockroach genome reveals convergent evolutionary mechanisms linked to viviparity in insects and beyond.</title>
        <authorList>
            <person name="Fouks B."/>
            <person name="Harrison M.C."/>
            <person name="Mikhailova A.A."/>
            <person name="Marchal E."/>
            <person name="English S."/>
            <person name="Carruthers M."/>
            <person name="Jennings E.C."/>
            <person name="Chiamaka E.L."/>
            <person name="Frigard R.A."/>
            <person name="Pippel M."/>
            <person name="Attardo G.M."/>
            <person name="Benoit J.B."/>
            <person name="Bornberg-Bauer E."/>
            <person name="Tobe S.S."/>
        </authorList>
    </citation>
    <scope>NUCLEOTIDE SEQUENCE</scope>
    <source>
        <strain evidence="1">Stay&amp;Tobe</strain>
    </source>
</reference>
<sequence length="95" mass="10862">QVNISTPFLCAYNGPIYTPNLRIHFLCFYYLQCCNLTLAIGNKIQLLALSAIKLLHNRTNHMELLLPCSPLIPRLALEFLEFSIMEHNVLFPSLS</sequence>
<accession>A0AAD8EBV4</accession>
<evidence type="ECO:0000313" key="2">
    <source>
        <dbReference type="Proteomes" id="UP001233999"/>
    </source>
</evidence>
<name>A0AAD8EBV4_DIPPU</name>
<organism evidence="1 2">
    <name type="scientific">Diploptera punctata</name>
    <name type="common">Pacific beetle cockroach</name>
    <dbReference type="NCBI Taxonomy" id="6984"/>
    <lineage>
        <taxon>Eukaryota</taxon>
        <taxon>Metazoa</taxon>
        <taxon>Ecdysozoa</taxon>
        <taxon>Arthropoda</taxon>
        <taxon>Hexapoda</taxon>
        <taxon>Insecta</taxon>
        <taxon>Pterygota</taxon>
        <taxon>Neoptera</taxon>
        <taxon>Polyneoptera</taxon>
        <taxon>Dictyoptera</taxon>
        <taxon>Blattodea</taxon>
        <taxon>Blaberoidea</taxon>
        <taxon>Blaberidae</taxon>
        <taxon>Diplopterinae</taxon>
        <taxon>Diploptera</taxon>
    </lineage>
</organism>
<dbReference type="AlphaFoldDB" id="A0AAD8EBV4"/>
<dbReference type="Proteomes" id="UP001233999">
    <property type="component" value="Unassembled WGS sequence"/>
</dbReference>
<reference evidence="1" key="2">
    <citation type="submission" date="2023-05" db="EMBL/GenBank/DDBJ databases">
        <authorList>
            <person name="Fouks B."/>
        </authorList>
    </citation>
    <scope>NUCLEOTIDE SEQUENCE</scope>
    <source>
        <strain evidence="1">Stay&amp;Tobe</strain>
        <tissue evidence="1">Testes</tissue>
    </source>
</reference>
<evidence type="ECO:0000313" key="1">
    <source>
        <dbReference type="EMBL" id="KAJ9584336.1"/>
    </source>
</evidence>
<dbReference type="EMBL" id="JASPKZ010007428">
    <property type="protein sequence ID" value="KAJ9584336.1"/>
    <property type="molecule type" value="Genomic_DNA"/>
</dbReference>
<comment type="caution">
    <text evidence="1">The sequence shown here is derived from an EMBL/GenBank/DDBJ whole genome shotgun (WGS) entry which is preliminary data.</text>
</comment>